<keyword evidence="1" id="KW-0378">Hydrolase</keyword>
<dbReference type="SMART" id="SM00855">
    <property type="entry name" value="PGAM"/>
    <property type="match status" value="1"/>
</dbReference>
<dbReference type="InterPro" id="IPR051695">
    <property type="entry name" value="Phosphoglycerate_Mutase"/>
</dbReference>
<evidence type="ECO:0000313" key="2">
    <source>
        <dbReference type="EMBL" id="MDG2945997.1"/>
    </source>
</evidence>
<dbReference type="Gene3D" id="3.40.50.1240">
    <property type="entry name" value="Phosphoglycerate mutase-like"/>
    <property type="match status" value="1"/>
</dbReference>
<dbReference type="Proteomes" id="UP001216057">
    <property type="component" value="Unassembled WGS sequence"/>
</dbReference>
<dbReference type="InterPro" id="IPR013078">
    <property type="entry name" value="His_Pase_superF_clade-1"/>
</dbReference>
<dbReference type="SUPFAM" id="SSF53254">
    <property type="entry name" value="Phosphoglycerate mutase-like"/>
    <property type="match status" value="1"/>
</dbReference>
<organism evidence="2 3">
    <name type="scientific">Exercitatus varius</name>
    <dbReference type="NCBI Taxonomy" id="67857"/>
    <lineage>
        <taxon>Bacteria</taxon>
        <taxon>Pseudomonadati</taxon>
        <taxon>Pseudomonadota</taxon>
        <taxon>Gammaproteobacteria</taxon>
        <taxon>Pasteurellales</taxon>
        <taxon>Pasteurellaceae</taxon>
        <taxon>Exercitatus</taxon>
    </lineage>
</organism>
<evidence type="ECO:0000256" key="1">
    <source>
        <dbReference type="ARBA" id="ARBA00022801"/>
    </source>
</evidence>
<keyword evidence="3" id="KW-1185">Reference proteome</keyword>
<name>A0ABT6ER27_9PAST</name>
<proteinExistence type="predicted"/>
<dbReference type="PANTHER" id="PTHR46517:SF1">
    <property type="entry name" value="FRUCTOSE-2,6-BISPHOSPHATASE TIGAR"/>
    <property type="match status" value="1"/>
</dbReference>
<dbReference type="Pfam" id="PF00300">
    <property type="entry name" value="His_Phos_1"/>
    <property type="match status" value="1"/>
</dbReference>
<evidence type="ECO:0000313" key="3">
    <source>
        <dbReference type="Proteomes" id="UP001216057"/>
    </source>
</evidence>
<dbReference type="RefSeq" id="WP_317480178.1">
    <property type="nucleotide sequence ID" value="NZ_JARQTQ010000006.1"/>
</dbReference>
<sequence length="215" mass="24314">MKKDIRFYLIRHGRTVWNEQGLMQGWGNSDLTEEGVKGAKLTGLALNDVPFVAAYSSCLQRTIDTANHILDGRNVPLFQHNGLNEHYFGSWEGTNVELIRQTQEFQQMVSDPVNYKALTNGGETWEQLADRTTKAIDDIIQIHDNGNILIVSHGHTVRLLMAIFGGATWQTHRDPGRSEAMKNTSINIVRYVRNGQADSGRFIVEKVNDTRHLQL</sequence>
<dbReference type="PANTHER" id="PTHR46517">
    <property type="entry name" value="FRUCTOSE-2,6-BISPHOSPHATASE TIGAR"/>
    <property type="match status" value="1"/>
</dbReference>
<comment type="caution">
    <text evidence="2">The sequence shown here is derived from an EMBL/GenBank/DDBJ whole genome shotgun (WGS) entry which is preliminary data.</text>
</comment>
<reference evidence="2 3" key="1">
    <citation type="submission" date="2023-03" db="EMBL/GenBank/DDBJ databases">
        <title>Classification of Bisgaard taxon 6 and taxon 10 as Exercitatus varius gen. nov., spec. nov.</title>
        <authorList>
            <person name="Christensen H."/>
        </authorList>
    </citation>
    <scope>NUCLEOTIDE SEQUENCE [LARGE SCALE GENOMIC DNA]</scope>
    <source>
        <strain evidence="2 3">23350_01</strain>
    </source>
</reference>
<dbReference type="EMBL" id="JARQTX010000006">
    <property type="protein sequence ID" value="MDG2945997.1"/>
    <property type="molecule type" value="Genomic_DNA"/>
</dbReference>
<dbReference type="CDD" id="cd07067">
    <property type="entry name" value="HP_PGM_like"/>
    <property type="match status" value="1"/>
</dbReference>
<accession>A0ABT6ER27</accession>
<dbReference type="InterPro" id="IPR029033">
    <property type="entry name" value="His_PPase_superfam"/>
</dbReference>
<gene>
    <name evidence="2" type="ORF">P7M32_06085</name>
</gene>
<protein>
    <submittedName>
        <fullName evidence="2">Histidine phosphatase family protein</fullName>
    </submittedName>
</protein>